<protein>
    <submittedName>
        <fullName evidence="2">Uncharacterized protein</fullName>
    </submittedName>
</protein>
<dbReference type="AlphaFoldDB" id="A0A6N7S226"/>
<dbReference type="EMBL" id="WKPI01000001">
    <property type="protein sequence ID" value="MSC31514.1"/>
    <property type="molecule type" value="Genomic_DNA"/>
</dbReference>
<keyword evidence="5" id="KW-1185">Reference proteome</keyword>
<dbReference type="OrthoDB" id="9880939at2"/>
<dbReference type="Proteomes" id="UP000433575">
    <property type="component" value="Unassembled WGS sequence"/>
</dbReference>
<dbReference type="EMBL" id="WKPJ01000001">
    <property type="protein sequence ID" value="MSA87720.1"/>
    <property type="molecule type" value="Genomic_DNA"/>
</dbReference>
<dbReference type="Proteomes" id="UP000480929">
    <property type="component" value="Unassembled WGS sequence"/>
</dbReference>
<evidence type="ECO:0000256" key="1">
    <source>
        <dbReference type="SAM" id="Phobius"/>
    </source>
</evidence>
<keyword evidence="1" id="KW-0472">Membrane</keyword>
<keyword evidence="1" id="KW-0812">Transmembrane</keyword>
<keyword evidence="1" id="KW-1133">Transmembrane helix</keyword>
<name>A0A6N7S226_9FIRM</name>
<evidence type="ECO:0000313" key="5">
    <source>
        <dbReference type="Proteomes" id="UP000480929"/>
    </source>
</evidence>
<gene>
    <name evidence="3" type="ORF">GKD88_00030</name>
    <name evidence="2" type="ORF">GKE08_00030</name>
</gene>
<evidence type="ECO:0000313" key="2">
    <source>
        <dbReference type="EMBL" id="MSA87720.1"/>
    </source>
</evidence>
<proteinExistence type="predicted"/>
<accession>A0A6N7S226</accession>
<feature type="transmembrane region" description="Helical" evidence="1">
    <location>
        <begin position="7"/>
        <end position="23"/>
    </location>
</feature>
<evidence type="ECO:0000313" key="4">
    <source>
        <dbReference type="Proteomes" id="UP000433575"/>
    </source>
</evidence>
<organism evidence="2 4">
    <name type="scientific">Holdemania massiliensis</name>
    <dbReference type="NCBI Taxonomy" id="1468449"/>
    <lineage>
        <taxon>Bacteria</taxon>
        <taxon>Bacillati</taxon>
        <taxon>Bacillota</taxon>
        <taxon>Erysipelotrichia</taxon>
        <taxon>Erysipelotrichales</taxon>
        <taxon>Erysipelotrichaceae</taxon>
        <taxon>Holdemania</taxon>
    </lineage>
</organism>
<sequence>MRKKIEIGMMIFVILYGAGFWTWKSFRHQPYSFAPLSMTTEALKNEVHVDITLINELFCDQLSREISPTQAEVQFHGECYTVNYAPGFTADPQPIGLRYLGQADSPDGRSLRLELIVSEKDLSAVMPLQENRV</sequence>
<reference evidence="4 5" key="1">
    <citation type="journal article" date="2019" name="Nat. Med.">
        <title>A library of human gut bacterial isolates paired with longitudinal multiomics data enables mechanistic microbiome research.</title>
        <authorList>
            <person name="Poyet M."/>
            <person name="Groussin M."/>
            <person name="Gibbons S.M."/>
            <person name="Avila-Pacheco J."/>
            <person name="Jiang X."/>
            <person name="Kearney S.M."/>
            <person name="Perrotta A.R."/>
            <person name="Berdy B."/>
            <person name="Zhao S."/>
            <person name="Lieberman T.D."/>
            <person name="Swanson P.K."/>
            <person name="Smith M."/>
            <person name="Roesemann S."/>
            <person name="Alexander J.E."/>
            <person name="Rich S.A."/>
            <person name="Livny J."/>
            <person name="Vlamakis H."/>
            <person name="Clish C."/>
            <person name="Bullock K."/>
            <person name="Deik A."/>
            <person name="Scott J."/>
            <person name="Pierce K.A."/>
            <person name="Xavier R.J."/>
            <person name="Alm E.J."/>
        </authorList>
    </citation>
    <scope>NUCLEOTIDE SEQUENCE [LARGE SCALE GENOMIC DNA]</scope>
    <source>
        <strain evidence="2 4">BIOML-A4</strain>
        <strain evidence="3 5">BIOML-A5</strain>
    </source>
</reference>
<comment type="caution">
    <text evidence="2">The sequence shown here is derived from an EMBL/GenBank/DDBJ whole genome shotgun (WGS) entry which is preliminary data.</text>
</comment>
<evidence type="ECO:0000313" key="3">
    <source>
        <dbReference type="EMBL" id="MSC31514.1"/>
    </source>
</evidence>
<dbReference type="RefSeq" id="WP_154237438.1">
    <property type="nucleotide sequence ID" value="NZ_WKPI01000001.1"/>
</dbReference>